<dbReference type="PANTHER" id="PTHR23209:SF4">
    <property type="entry name" value="A-KINASE ANCHOR PROTEIN 12"/>
    <property type="match status" value="1"/>
</dbReference>
<feature type="compositionally biased region" description="Basic and acidic residues" evidence="6">
    <location>
        <begin position="340"/>
        <end position="352"/>
    </location>
</feature>
<feature type="compositionally biased region" description="Low complexity" evidence="6">
    <location>
        <begin position="1576"/>
        <end position="1589"/>
    </location>
</feature>
<evidence type="ECO:0000256" key="3">
    <source>
        <dbReference type="ARBA" id="ARBA00022860"/>
    </source>
</evidence>
<keyword evidence="5" id="KW-0449">Lipoprotein</keyword>
<feature type="compositionally biased region" description="Polar residues" evidence="6">
    <location>
        <begin position="662"/>
        <end position="683"/>
    </location>
</feature>
<dbReference type="OMA" id="SFTEPAW"/>
<feature type="compositionally biased region" description="Acidic residues" evidence="6">
    <location>
        <begin position="616"/>
        <end position="631"/>
    </location>
</feature>
<evidence type="ECO:0000313" key="9">
    <source>
        <dbReference type="Proteomes" id="UP000265100"/>
    </source>
</evidence>
<feature type="compositionally biased region" description="Basic and acidic residues" evidence="6">
    <location>
        <begin position="1601"/>
        <end position="1631"/>
    </location>
</feature>
<evidence type="ECO:0000256" key="5">
    <source>
        <dbReference type="ARBA" id="ARBA00023288"/>
    </source>
</evidence>
<evidence type="ECO:0000256" key="4">
    <source>
        <dbReference type="ARBA" id="ARBA00023136"/>
    </source>
</evidence>
<name>A0A3P8NMV9_ASTCA</name>
<reference evidence="8" key="3">
    <citation type="submission" date="2025-08" db="UniProtKB">
        <authorList>
            <consortium name="Ensembl"/>
        </authorList>
    </citation>
    <scope>IDENTIFICATION</scope>
</reference>
<dbReference type="InterPro" id="IPR028540">
    <property type="entry name" value="AKAP12"/>
</dbReference>
<feature type="compositionally biased region" description="Basic and acidic residues" evidence="6">
    <location>
        <begin position="208"/>
        <end position="227"/>
    </location>
</feature>
<keyword evidence="9" id="KW-1185">Reference proteome</keyword>
<feature type="compositionally biased region" description="Polar residues" evidence="6">
    <location>
        <begin position="711"/>
        <end position="720"/>
    </location>
</feature>
<protein>
    <recommendedName>
        <fullName evidence="7">A kinase-anchoring proteins AKAP-5 and AKAP-12 calmodulin (CaM)-binding domain-containing protein</fullName>
    </recommendedName>
</protein>
<comment type="subcellular location">
    <subcellularLocation>
        <location evidence="1">Membrane</location>
        <topology evidence="1">Lipid-anchor</topology>
    </subcellularLocation>
</comment>
<accession>A0A3P8NMV9</accession>
<evidence type="ECO:0000256" key="6">
    <source>
        <dbReference type="SAM" id="MobiDB-lite"/>
    </source>
</evidence>
<dbReference type="GO" id="GO:0005737">
    <property type="term" value="C:cytoplasm"/>
    <property type="evidence" value="ECO:0007669"/>
    <property type="project" value="TreeGrafter"/>
</dbReference>
<dbReference type="Ensembl" id="ENSACLT00000006223.2">
    <property type="protein sequence ID" value="ENSACLP00000006084.2"/>
    <property type="gene ID" value="ENSACLG00000004104.2"/>
</dbReference>
<feature type="domain" description="A kinase-anchoring proteins AKAP-5 and AKAP-12 calmodulin (CaM)-binding" evidence="7">
    <location>
        <begin position="555"/>
        <end position="575"/>
    </location>
</feature>
<reference evidence="9" key="2">
    <citation type="submission" date="2023-03" db="EMBL/GenBank/DDBJ databases">
        <authorList>
            <consortium name="Wellcome Sanger Institute Data Sharing"/>
        </authorList>
    </citation>
    <scope>NUCLEOTIDE SEQUENCE [LARGE SCALE GENOMIC DNA]</scope>
</reference>
<dbReference type="Pfam" id="PF03832">
    <property type="entry name" value="WSK"/>
    <property type="match status" value="1"/>
</dbReference>
<feature type="compositionally biased region" description="Basic and acidic residues" evidence="6">
    <location>
        <begin position="534"/>
        <end position="548"/>
    </location>
</feature>
<feature type="compositionally biased region" description="Basic and acidic residues" evidence="6">
    <location>
        <begin position="61"/>
        <end position="86"/>
    </location>
</feature>
<feature type="compositionally biased region" description="Basic and acidic residues" evidence="6">
    <location>
        <begin position="1639"/>
        <end position="1648"/>
    </location>
</feature>
<organism evidence="8 9">
    <name type="scientific">Astatotilapia calliptera</name>
    <name type="common">Eastern happy</name>
    <name type="synonym">Chromis callipterus</name>
    <dbReference type="NCBI Taxonomy" id="8154"/>
    <lineage>
        <taxon>Eukaryota</taxon>
        <taxon>Metazoa</taxon>
        <taxon>Chordata</taxon>
        <taxon>Craniata</taxon>
        <taxon>Vertebrata</taxon>
        <taxon>Euteleostomi</taxon>
        <taxon>Actinopterygii</taxon>
        <taxon>Neopterygii</taxon>
        <taxon>Teleostei</taxon>
        <taxon>Neoteleostei</taxon>
        <taxon>Acanthomorphata</taxon>
        <taxon>Ovalentaria</taxon>
        <taxon>Cichlomorphae</taxon>
        <taxon>Cichliformes</taxon>
        <taxon>Cichlidae</taxon>
        <taxon>African cichlids</taxon>
        <taxon>Pseudocrenilabrinae</taxon>
        <taxon>Haplochromini</taxon>
        <taxon>Astatotilapia</taxon>
    </lineage>
</organism>
<feature type="compositionally biased region" description="Basic and acidic residues" evidence="6">
    <location>
        <begin position="159"/>
        <end position="172"/>
    </location>
</feature>
<dbReference type="GO" id="GO:0051018">
    <property type="term" value="F:protein kinase A binding"/>
    <property type="evidence" value="ECO:0007669"/>
    <property type="project" value="InterPro"/>
</dbReference>
<feature type="compositionally biased region" description="Basic and acidic residues" evidence="6">
    <location>
        <begin position="1080"/>
        <end position="1120"/>
    </location>
</feature>
<dbReference type="GO" id="GO:0007165">
    <property type="term" value="P:signal transduction"/>
    <property type="evidence" value="ECO:0007669"/>
    <property type="project" value="TreeGrafter"/>
</dbReference>
<feature type="compositionally biased region" description="Basic and acidic residues" evidence="6">
    <location>
        <begin position="570"/>
        <end position="581"/>
    </location>
</feature>
<keyword evidence="4" id="KW-0472">Membrane</keyword>
<feature type="region of interest" description="Disordered" evidence="6">
    <location>
        <begin position="2239"/>
        <end position="2330"/>
    </location>
</feature>
<feature type="compositionally biased region" description="Basic and acidic residues" evidence="6">
    <location>
        <begin position="1283"/>
        <end position="1294"/>
    </location>
</feature>
<evidence type="ECO:0000313" key="8">
    <source>
        <dbReference type="Ensembl" id="ENSACLP00000006084.2"/>
    </source>
</evidence>
<dbReference type="Bgee" id="ENSACLG00000004104">
    <property type="expression patterns" value="Expressed in zone of skin and 1 other cell type or tissue"/>
</dbReference>
<feature type="compositionally biased region" description="Low complexity" evidence="6">
    <location>
        <begin position="1308"/>
        <end position="1320"/>
    </location>
</feature>
<dbReference type="PANTHER" id="PTHR23209">
    <property type="entry name" value="A-KINASE ANCHOR PROTEIN 12"/>
    <property type="match status" value="1"/>
</dbReference>
<keyword evidence="3" id="KW-0112">Calmodulin-binding</keyword>
<feature type="compositionally biased region" description="Basic and acidic residues" evidence="6">
    <location>
        <begin position="1415"/>
        <end position="1442"/>
    </location>
</feature>
<feature type="region of interest" description="Disordered" evidence="6">
    <location>
        <begin position="141"/>
        <end position="255"/>
    </location>
</feature>
<feature type="compositionally biased region" description="Polar residues" evidence="6">
    <location>
        <begin position="177"/>
        <end position="204"/>
    </location>
</feature>
<feature type="region of interest" description="Disordered" evidence="6">
    <location>
        <begin position="321"/>
        <end position="643"/>
    </location>
</feature>
<feature type="region of interest" description="Disordered" evidence="6">
    <location>
        <begin position="1897"/>
        <end position="1945"/>
    </location>
</feature>
<dbReference type="Proteomes" id="UP000265100">
    <property type="component" value="Chromosome 19"/>
</dbReference>
<feature type="domain" description="A kinase-anchoring proteins AKAP-5 and AKAP-12 calmodulin (CaM)-binding" evidence="7">
    <location>
        <begin position="434"/>
        <end position="454"/>
    </location>
</feature>
<dbReference type="GO" id="GO:0090036">
    <property type="term" value="P:regulation of protein kinase C signaling"/>
    <property type="evidence" value="ECO:0007669"/>
    <property type="project" value="InterPro"/>
</dbReference>
<feature type="compositionally biased region" description="Basic and acidic residues" evidence="6">
    <location>
        <begin position="1218"/>
        <end position="1242"/>
    </location>
</feature>
<feature type="region of interest" description="Disordered" evidence="6">
    <location>
        <begin position="1962"/>
        <end position="2016"/>
    </location>
</feature>
<feature type="compositionally biased region" description="Basic and acidic residues" evidence="6">
    <location>
        <begin position="467"/>
        <end position="491"/>
    </location>
</feature>
<dbReference type="RefSeq" id="XP_026008398.1">
    <property type="nucleotide sequence ID" value="XM_026152613.1"/>
</dbReference>
<keyword evidence="2" id="KW-0597">Phosphoprotein</keyword>
<feature type="compositionally biased region" description="Polar residues" evidence="6">
    <location>
        <begin position="1398"/>
        <end position="1412"/>
    </location>
</feature>
<reference evidence="8 9" key="1">
    <citation type="submission" date="2018-05" db="EMBL/GenBank/DDBJ databases">
        <authorList>
            <person name="Datahose"/>
        </authorList>
    </citation>
    <scope>NUCLEOTIDE SEQUENCE</scope>
</reference>
<feature type="compositionally biased region" description="Polar residues" evidence="6">
    <location>
        <begin position="401"/>
        <end position="414"/>
    </location>
</feature>
<dbReference type="PROSITE" id="PS51893">
    <property type="entry name" value="AKAP_CAM_BD"/>
    <property type="match status" value="2"/>
</dbReference>
<feature type="region of interest" description="Disordered" evidence="6">
    <location>
        <begin position="1386"/>
        <end position="1442"/>
    </location>
</feature>
<feature type="compositionally biased region" description="Polar residues" evidence="6">
    <location>
        <begin position="452"/>
        <end position="464"/>
    </location>
</feature>
<sequence length="2357" mass="258828">MGDTQSAQRAGKKDAEEEEESAKVNDVQTVQDTEDKPLKTNGQISEINGKADSSIAALNGHCKDEISAEDKDVAKTEKSPKEEKTPVESVDINAKTSPDEADANEVEKVEIIEMEEKQNDINESFRNFFSNIGLKLTVKKGSGEEAETDVPEELPNIPEEVKDNAQEVKSENEEQSVDVNTAQEANEYDSTTCPSLTDGTSENIAENADIKKTEIKEEAERDNDDARTTSPAVNEDGHQDTTQELHPASPMITEEKVVESPLKRFFTTGIFSSLRKKKKLAEDEVTEKELVDMGENEIAEIAEQAVEEQDKEEITLDTEAATTEKGLGEAKIVPAVTTQDDVKPPSMKRSDGEGEILNSQEKEKVQASPLKKLMSGSSFRSLSKKQKTKKSSDTKITDSQEQVSDQLLSSTESAENQKDESPAQPSAPAAEEEDSAWATFKKLLTPKKRNKTPSLSNEQAQISGSVDEAKPSEGGEISDHSTEEGKKRKDSSVSWEAVLCGSGRRKSRKSSDSEEETPPNSKQDSGLKQGAESPLERSNEAQEIKEGSPPESDGESTWKSFKKLVTPKTKAKDLDESKDIIPSDNDVTQAESTFSIKNLLPGRKKRKPAETLEQVSLDEADKEASGDEDSETPAVIPLSEFADEMGETKADVESYIPEVTDNEVQQDSTPPCDSLPLETQTSQDNEEALENEVPKTLATPAPVEEPDDLTESISKHQQLSDIPEEGVLTETMATPASGIEEAARDDTIAEDLVEITSEAITAPEPADVTVTDETEMISAVSQLSDSSKTSGNATPVPAEYSVNNTELLLEQVAETISVSTHVVPVTLEEPSSERIVSSVSPQLLETFEKEQPKILEIHKGSDETVVNAELNAEPIDAINEVEATAQTESIPDVNKAVSTEIVSEIVSEEIDNAEVTEDEVHEVSVTQVQESMKELEVTDDSQHVPECISEEKEELPQETLLESDEVAPDKGSLVVADQVEEDASKTEAQEAESALFVADETKDGSIEQEAQSLFSMGDQINQNITEQSQIEAEPSVVVDELEALENVEKDVKASEEDTVQSLEDEAPHLDDIPATEIVTDDSKQTEHLAEVTVEPEDRHKQTEAPKTEDDEVKDVVEVEQKATATAEEDKVQSPEEEAPASEDVPPAESIFESKPIGEHLTEDEVSIEPETKETQSEIFEVTEVPEGIQATALQSEEDSIQEEIQRSQDIQSAEPVTDESKHTGEHLIEVTDEPETKERQSEVSEVTEVPEDVEAITFESKEDNIQEEIQPSQDIQPAEPVTDENKQTSEHLTEGEVSNEPETKEPQSEVSEVTEVSEGVQATTLESKEDSVRTEIQPSEDIRSAELITGECKELAENLIEVTDEIKKKEPQPEVSKVPEVPKLLQATSLHSKEDSVQTEIQPSEDIQSSEPVTDENKQTTQHHTEVADEIQNKESQPEVPEKVEAVQAAILDLEEGSGQSWEKEVISEDVPHAEKDQPQEAKMLPITEDKGEALDDSITKDVQEPAVLQVVQVVTLDSEEGQPQGTEDEVISKDMGAMETVTGEPKQKAVDLMEPEASLPDAENNVPATDREASKSANAVASSVEVFSTQELETEALLEDVPKPDTDRITDETEKKQPGQDLEINKDQKTESIPQNDQAEHEDRKGEALEEMVPAAYVPSAEQEEEQASNDQVHCETCVDSAEASEEPKYDEDVSTAQVSVDGEKAGELQGTEVITAATEHAVVMQVITCNLKDVSAVIPDVLIEETTEIREHLIERKASVMEVKDTFESTTPLEKNNVINTAEEGSVVVMMHVPSLEFDDNHRFQVQVVDVDINSAENIVNTMIEVGVTEAKEVIDVCHETLEKVENLSASTAIEEEVNNEENNRTVQEVIQYVKGNLPEPTPESVPDKLEQEVIKQPDISETVQSAPSEPEDEKMMDSSGELIEEEDEGHGIPAEQKESEDQLRISDLGLDISTHDHTEDLEETQAEQQKSEVCVTAEDATSEELAKKKDGDTTTEAQKLQSTQSQIVTPNNTGLVAPQNTGMISSIGNVESPSSLSLEFKLNIQFGQLKAPASPPPSAEPVKQLNVSEVAVQAVEAVEPTNLINAMQRAESEKQMELMEVAIQTTEITESEAVVSHQPKLQDVAVQEMETTQPAEQAESEEPIISKIQAAETTKPLKQITEQAEKLDLTERAKISKQPVLQAVSIHTIETIEPVEQIQSKQSIIPDIQATQTTEPVMQKEKRGLLISHPAVFKARSKEKTAEEPIKQIEEENDDVWLDAEEDIYTQEEKGASHIKVEEPTEPQAGSAHEGRRREEDPESEFEMAPDTKSEDEEYHQRLHETGGIGEIESEGEDFAVALEYPVITTCVTQAEWD</sequence>
<feature type="compositionally biased region" description="Basic and acidic residues" evidence="6">
    <location>
        <begin position="2270"/>
        <end position="2282"/>
    </location>
</feature>
<dbReference type="STRING" id="8154.ENSACLP00000006084"/>
<feature type="region of interest" description="Disordered" evidence="6">
    <location>
        <begin position="1"/>
        <end position="105"/>
    </location>
</feature>
<feature type="compositionally biased region" description="Polar residues" evidence="6">
    <location>
        <begin position="1997"/>
        <end position="2016"/>
    </location>
</feature>
<feature type="region of interest" description="Disordered" evidence="6">
    <location>
        <begin position="1660"/>
        <end position="1696"/>
    </location>
</feature>
<feature type="compositionally biased region" description="Acidic residues" evidence="6">
    <location>
        <begin position="2254"/>
        <end position="2269"/>
    </location>
</feature>
<evidence type="ECO:0000259" key="7">
    <source>
        <dbReference type="PROSITE" id="PS51893"/>
    </source>
</evidence>
<feature type="compositionally biased region" description="Polar residues" evidence="6">
    <location>
        <begin position="585"/>
        <end position="596"/>
    </location>
</feature>
<dbReference type="GeneTree" id="ENSGT00940000169194"/>
<feature type="compositionally biased region" description="Acidic residues" evidence="6">
    <location>
        <begin position="2300"/>
        <end position="2317"/>
    </location>
</feature>
<feature type="region of interest" description="Disordered" evidence="6">
    <location>
        <begin position="1194"/>
        <end position="1340"/>
    </location>
</feature>
<dbReference type="GeneID" id="113012413"/>
<reference evidence="8" key="4">
    <citation type="submission" date="2025-09" db="UniProtKB">
        <authorList>
            <consortium name="Ensembl"/>
        </authorList>
    </citation>
    <scope>IDENTIFICATION</scope>
</reference>
<evidence type="ECO:0000256" key="1">
    <source>
        <dbReference type="ARBA" id="ARBA00004635"/>
    </source>
</evidence>
<feature type="region of interest" description="Disordered" evidence="6">
    <location>
        <begin position="660"/>
        <end position="728"/>
    </location>
</feature>
<dbReference type="GO" id="GO:0005516">
    <property type="term" value="F:calmodulin binding"/>
    <property type="evidence" value="ECO:0007669"/>
    <property type="project" value="UniProtKB-KW"/>
</dbReference>
<dbReference type="GO" id="GO:0016020">
    <property type="term" value="C:membrane"/>
    <property type="evidence" value="ECO:0007669"/>
    <property type="project" value="UniProtKB-SubCell"/>
</dbReference>
<feature type="region of interest" description="Disordered" evidence="6">
    <location>
        <begin position="1047"/>
        <end position="1175"/>
    </location>
</feature>
<feature type="compositionally biased region" description="Basic and acidic residues" evidence="6">
    <location>
        <begin position="2239"/>
        <end position="2253"/>
    </location>
</feature>
<evidence type="ECO:0000256" key="2">
    <source>
        <dbReference type="ARBA" id="ARBA00022553"/>
    </source>
</evidence>
<dbReference type="GO" id="GO:0010739">
    <property type="term" value="P:positive regulation of protein kinase A signaling"/>
    <property type="evidence" value="ECO:0007669"/>
    <property type="project" value="InterPro"/>
</dbReference>
<dbReference type="CTD" id="101885554"/>
<dbReference type="InterPro" id="IPR001573">
    <property type="entry name" value="AKAP_WSK"/>
</dbReference>
<proteinExistence type="predicted"/>
<feature type="region of interest" description="Disordered" evidence="6">
    <location>
        <begin position="1517"/>
        <end position="1648"/>
    </location>
</feature>